<name>G9NED5_HYPAI</name>
<evidence type="ECO:0000313" key="2">
    <source>
        <dbReference type="Proteomes" id="UP000005426"/>
    </source>
</evidence>
<organism evidence="1 2">
    <name type="scientific">Hypocrea atroviridis (strain ATCC 20476 / IMI 206040)</name>
    <name type="common">Trichoderma atroviride</name>
    <dbReference type="NCBI Taxonomy" id="452589"/>
    <lineage>
        <taxon>Eukaryota</taxon>
        <taxon>Fungi</taxon>
        <taxon>Dikarya</taxon>
        <taxon>Ascomycota</taxon>
        <taxon>Pezizomycotina</taxon>
        <taxon>Sordariomycetes</taxon>
        <taxon>Hypocreomycetidae</taxon>
        <taxon>Hypocreales</taxon>
        <taxon>Hypocreaceae</taxon>
        <taxon>Trichoderma</taxon>
    </lineage>
</organism>
<protein>
    <submittedName>
        <fullName evidence="1">Uncharacterized protein</fullName>
    </submittedName>
</protein>
<dbReference type="AlphaFoldDB" id="G9NED5"/>
<sequence>MTQRLVDVEIIWVGPAMEPAALFYACRMREHVNDVGSVLCSAAALEREWMRLRKCRWSRDGFCGCCYSWDLTVLASCWMDVGDNRDGRNRGSASSRSWACAC</sequence>
<proteinExistence type="predicted"/>
<dbReference type="Proteomes" id="UP000005426">
    <property type="component" value="Unassembled WGS sequence"/>
</dbReference>
<reference evidence="1 2" key="1">
    <citation type="journal article" date="2011" name="Genome Biol.">
        <title>Comparative genome sequence analysis underscores mycoparasitism as the ancestral life style of Trichoderma.</title>
        <authorList>
            <person name="Kubicek C.P."/>
            <person name="Herrera-Estrella A."/>
            <person name="Seidl-Seiboth V."/>
            <person name="Martinez D.A."/>
            <person name="Druzhinina I.S."/>
            <person name="Thon M."/>
            <person name="Zeilinger S."/>
            <person name="Casas-Flores S."/>
            <person name="Horwitz B.A."/>
            <person name="Mukherjee P.K."/>
            <person name="Mukherjee M."/>
            <person name="Kredics L."/>
            <person name="Alcaraz L.D."/>
            <person name="Aerts A."/>
            <person name="Antal Z."/>
            <person name="Atanasova L."/>
            <person name="Cervantes-Badillo M.G."/>
            <person name="Challacombe J."/>
            <person name="Chertkov O."/>
            <person name="McCluskey K."/>
            <person name="Coulpier F."/>
            <person name="Deshpande N."/>
            <person name="von Doehren H."/>
            <person name="Ebbole D.J."/>
            <person name="Esquivel-Naranjo E.U."/>
            <person name="Fekete E."/>
            <person name="Flipphi M."/>
            <person name="Glaser F."/>
            <person name="Gomez-Rodriguez E.Y."/>
            <person name="Gruber S."/>
            <person name="Han C."/>
            <person name="Henrissat B."/>
            <person name="Hermosa R."/>
            <person name="Hernandez-Onate M."/>
            <person name="Karaffa L."/>
            <person name="Kosti I."/>
            <person name="Le Crom S."/>
            <person name="Lindquist E."/>
            <person name="Lucas S."/>
            <person name="Luebeck M."/>
            <person name="Luebeck P.S."/>
            <person name="Margeot A."/>
            <person name="Metz B."/>
            <person name="Misra M."/>
            <person name="Nevalainen H."/>
            <person name="Omann M."/>
            <person name="Packer N."/>
            <person name="Perrone G."/>
            <person name="Uresti-Rivera E.E."/>
            <person name="Salamov A."/>
            <person name="Schmoll M."/>
            <person name="Seiboth B."/>
            <person name="Shapiro H."/>
            <person name="Sukno S."/>
            <person name="Tamayo-Ramos J.A."/>
            <person name="Tisch D."/>
            <person name="Wiest A."/>
            <person name="Wilkinson H.H."/>
            <person name="Zhang M."/>
            <person name="Coutinho P.M."/>
            <person name="Kenerley C.M."/>
            <person name="Monte E."/>
            <person name="Baker S.E."/>
            <person name="Grigoriev I.V."/>
        </authorList>
    </citation>
    <scope>NUCLEOTIDE SEQUENCE [LARGE SCALE GENOMIC DNA]</scope>
    <source>
        <strain evidence="2">ATCC 20476 / IMI 206040</strain>
    </source>
</reference>
<accession>G9NED5</accession>
<dbReference type="EMBL" id="ABDG02000011">
    <property type="protein sequence ID" value="EHK51041.1"/>
    <property type="molecule type" value="Genomic_DNA"/>
</dbReference>
<gene>
    <name evidence="1" type="ORF">TRIATDRAFT_296859</name>
</gene>
<evidence type="ECO:0000313" key="1">
    <source>
        <dbReference type="EMBL" id="EHK51041.1"/>
    </source>
</evidence>
<comment type="caution">
    <text evidence="1">The sequence shown here is derived from an EMBL/GenBank/DDBJ whole genome shotgun (WGS) entry which is preliminary data.</text>
</comment>
<dbReference type="HOGENOM" id="CLU_2277873_0_0_1"/>
<keyword evidence="2" id="KW-1185">Reference proteome</keyword>